<keyword evidence="3" id="KW-0597">Phosphoprotein</keyword>
<comment type="catalytic activity">
    <reaction evidence="1">
        <text>ATP + protein L-histidine = ADP + protein N-phospho-L-histidine.</text>
        <dbReference type="EC" id="2.7.13.3"/>
    </reaction>
</comment>
<feature type="domain" description="Histidine kinase/HSP90-like ATPase" evidence="10">
    <location>
        <begin position="292"/>
        <end position="378"/>
    </location>
</feature>
<comment type="caution">
    <text evidence="12">The sequence shown here is derived from an EMBL/GenBank/DDBJ whole genome shotgun (WGS) entry which is preliminary data.</text>
</comment>
<evidence type="ECO:0000256" key="4">
    <source>
        <dbReference type="ARBA" id="ARBA00022679"/>
    </source>
</evidence>
<evidence type="ECO:0000256" key="5">
    <source>
        <dbReference type="ARBA" id="ARBA00022741"/>
    </source>
</evidence>
<keyword evidence="6 12" id="KW-0418">Kinase</keyword>
<keyword evidence="5" id="KW-0547">Nucleotide-binding</keyword>
<keyword evidence="8" id="KW-0902">Two-component regulatory system</keyword>
<evidence type="ECO:0000256" key="1">
    <source>
        <dbReference type="ARBA" id="ARBA00000085"/>
    </source>
</evidence>
<dbReference type="EC" id="2.7.13.3" evidence="2"/>
<feature type="transmembrane region" description="Helical" evidence="9">
    <location>
        <begin position="71"/>
        <end position="97"/>
    </location>
</feature>
<feature type="transmembrane region" description="Helical" evidence="9">
    <location>
        <begin position="104"/>
        <end position="121"/>
    </location>
</feature>
<dbReference type="GO" id="GO:0016301">
    <property type="term" value="F:kinase activity"/>
    <property type="evidence" value="ECO:0007669"/>
    <property type="project" value="UniProtKB-KW"/>
</dbReference>
<keyword evidence="9" id="KW-1133">Transmembrane helix</keyword>
<keyword evidence="9" id="KW-0472">Membrane</keyword>
<feature type="transmembrane region" description="Helical" evidence="9">
    <location>
        <begin position="41"/>
        <end position="59"/>
    </location>
</feature>
<dbReference type="InterPro" id="IPR050482">
    <property type="entry name" value="Sensor_HK_TwoCompSys"/>
</dbReference>
<dbReference type="PANTHER" id="PTHR24421">
    <property type="entry name" value="NITRATE/NITRITE SENSOR PROTEIN NARX-RELATED"/>
    <property type="match status" value="1"/>
</dbReference>
<evidence type="ECO:0000256" key="9">
    <source>
        <dbReference type="SAM" id="Phobius"/>
    </source>
</evidence>
<evidence type="ECO:0000313" key="12">
    <source>
        <dbReference type="EMBL" id="MFC4857346.1"/>
    </source>
</evidence>
<feature type="domain" description="Signal transduction histidine kinase subgroup 3 dimerisation and phosphoacceptor" evidence="11">
    <location>
        <begin position="180"/>
        <end position="246"/>
    </location>
</feature>
<accession>A0ABV9S9J4</accession>
<feature type="transmembrane region" description="Helical" evidence="9">
    <location>
        <begin position="127"/>
        <end position="147"/>
    </location>
</feature>
<evidence type="ECO:0000313" key="13">
    <source>
        <dbReference type="Proteomes" id="UP001595859"/>
    </source>
</evidence>
<dbReference type="InterPro" id="IPR036890">
    <property type="entry name" value="HATPase_C_sf"/>
</dbReference>
<dbReference type="PANTHER" id="PTHR24421:SF10">
    <property type="entry name" value="NITRATE_NITRITE SENSOR PROTEIN NARQ"/>
    <property type="match status" value="1"/>
</dbReference>
<evidence type="ECO:0000256" key="8">
    <source>
        <dbReference type="ARBA" id="ARBA00023012"/>
    </source>
</evidence>
<sequence>MRGRESTVVPFADPVIAVATAAIACLVGSQYSPLGWGPDPVAYALTVLIFLPLAVRRQVPVLALALSNSALLVFVGLGYPQLGMNFWGPVLAVYSVASLRPPKIVALCYSTVVPVLLWAGLRLTLPWYIAVAEAVVFPLTAWALGNVGRQLELRNRQLAVLTEQLRVEQESRTERAVTEERVRIARELHDVVAHHMSVIAVQTGLAGYVFDDDPPTARAAVNTISATSREALREMRRLLVLLRTDDEPDDTALNLAHLPELVRRMRATGLPVSMDLPADGLDELSPGLQQCAYRVVQEALTNVIKHAGLASTEITVVRGVDHLTVRVSNKPGQPVSSAGLSTGHGLVSMRERAALYHGTLVAERNADGGFVVDLTLPTGADDRPSAV</sequence>
<organism evidence="12 13">
    <name type="scientific">Actinophytocola glycyrrhizae</name>
    <dbReference type="NCBI Taxonomy" id="2044873"/>
    <lineage>
        <taxon>Bacteria</taxon>
        <taxon>Bacillati</taxon>
        <taxon>Actinomycetota</taxon>
        <taxon>Actinomycetes</taxon>
        <taxon>Pseudonocardiales</taxon>
        <taxon>Pseudonocardiaceae</taxon>
    </lineage>
</organism>
<keyword evidence="7" id="KW-0067">ATP-binding</keyword>
<dbReference type="Proteomes" id="UP001595859">
    <property type="component" value="Unassembled WGS sequence"/>
</dbReference>
<dbReference type="PROSITE" id="PS51257">
    <property type="entry name" value="PROKAR_LIPOPROTEIN"/>
    <property type="match status" value="1"/>
</dbReference>
<dbReference type="InterPro" id="IPR011712">
    <property type="entry name" value="Sig_transdc_His_kin_sub3_dim/P"/>
</dbReference>
<dbReference type="Pfam" id="PF02518">
    <property type="entry name" value="HATPase_c"/>
    <property type="match status" value="1"/>
</dbReference>
<evidence type="ECO:0000259" key="11">
    <source>
        <dbReference type="Pfam" id="PF07730"/>
    </source>
</evidence>
<keyword evidence="13" id="KW-1185">Reference proteome</keyword>
<keyword evidence="4" id="KW-0808">Transferase</keyword>
<dbReference type="CDD" id="cd16917">
    <property type="entry name" value="HATPase_UhpB-NarQ-NarX-like"/>
    <property type="match status" value="1"/>
</dbReference>
<gene>
    <name evidence="12" type="ORF">ACFPCV_27935</name>
</gene>
<feature type="transmembrane region" description="Helical" evidence="9">
    <location>
        <begin position="12"/>
        <end position="29"/>
    </location>
</feature>
<dbReference type="InterPro" id="IPR003594">
    <property type="entry name" value="HATPase_dom"/>
</dbReference>
<dbReference type="EMBL" id="JBHSIS010000017">
    <property type="protein sequence ID" value="MFC4857346.1"/>
    <property type="molecule type" value="Genomic_DNA"/>
</dbReference>
<keyword evidence="9" id="KW-0812">Transmembrane</keyword>
<evidence type="ECO:0000259" key="10">
    <source>
        <dbReference type="Pfam" id="PF02518"/>
    </source>
</evidence>
<dbReference type="SUPFAM" id="SSF55874">
    <property type="entry name" value="ATPase domain of HSP90 chaperone/DNA topoisomerase II/histidine kinase"/>
    <property type="match status" value="1"/>
</dbReference>
<evidence type="ECO:0000256" key="6">
    <source>
        <dbReference type="ARBA" id="ARBA00022777"/>
    </source>
</evidence>
<reference evidence="13" key="1">
    <citation type="journal article" date="2019" name="Int. J. Syst. Evol. Microbiol.">
        <title>The Global Catalogue of Microorganisms (GCM) 10K type strain sequencing project: providing services to taxonomists for standard genome sequencing and annotation.</title>
        <authorList>
            <consortium name="The Broad Institute Genomics Platform"/>
            <consortium name="The Broad Institute Genome Sequencing Center for Infectious Disease"/>
            <person name="Wu L."/>
            <person name="Ma J."/>
        </authorList>
    </citation>
    <scope>NUCLEOTIDE SEQUENCE [LARGE SCALE GENOMIC DNA]</scope>
    <source>
        <strain evidence="13">ZS-22-S1</strain>
    </source>
</reference>
<dbReference type="Gene3D" id="3.30.565.10">
    <property type="entry name" value="Histidine kinase-like ATPase, C-terminal domain"/>
    <property type="match status" value="1"/>
</dbReference>
<evidence type="ECO:0000256" key="2">
    <source>
        <dbReference type="ARBA" id="ARBA00012438"/>
    </source>
</evidence>
<protein>
    <recommendedName>
        <fullName evidence="2">histidine kinase</fullName>
        <ecNumber evidence="2">2.7.13.3</ecNumber>
    </recommendedName>
</protein>
<dbReference type="Gene3D" id="1.20.5.1930">
    <property type="match status" value="1"/>
</dbReference>
<evidence type="ECO:0000256" key="7">
    <source>
        <dbReference type="ARBA" id="ARBA00022840"/>
    </source>
</evidence>
<dbReference type="Pfam" id="PF07730">
    <property type="entry name" value="HisKA_3"/>
    <property type="match status" value="1"/>
</dbReference>
<name>A0ABV9S9J4_9PSEU</name>
<proteinExistence type="predicted"/>
<evidence type="ECO:0000256" key="3">
    <source>
        <dbReference type="ARBA" id="ARBA00022553"/>
    </source>
</evidence>
<dbReference type="RefSeq" id="WP_378059330.1">
    <property type="nucleotide sequence ID" value="NZ_JBHSIS010000017.1"/>
</dbReference>